<dbReference type="Proteomes" id="UP000006085">
    <property type="component" value="Unassembled WGS sequence"/>
</dbReference>
<dbReference type="EMBL" id="AGYA01000035">
    <property type="protein sequence ID" value="EKB54337.1"/>
    <property type="molecule type" value="Genomic_DNA"/>
</dbReference>
<reference evidence="1 2" key="1">
    <citation type="submission" date="2012-07" db="EMBL/GenBank/DDBJ databases">
        <title>The Genome Sequence of Bergeyella zoohelcum ATCC 43767.</title>
        <authorList>
            <consortium name="The Broad Institute Genome Sequencing Platform"/>
            <person name="Earl A."/>
            <person name="Ward D."/>
            <person name="Feldgarden M."/>
            <person name="Gevers D."/>
            <person name="Huys G."/>
            <person name="Walker B."/>
            <person name="Young S.K."/>
            <person name="Zeng Q."/>
            <person name="Gargeya S."/>
            <person name="Fitzgerald M."/>
            <person name="Haas B."/>
            <person name="Abouelleil A."/>
            <person name="Alvarado L."/>
            <person name="Arachchi H.M."/>
            <person name="Berlin A.M."/>
            <person name="Chapman S.B."/>
            <person name="Goldberg J."/>
            <person name="Griggs A."/>
            <person name="Gujja S."/>
            <person name="Hansen M."/>
            <person name="Howarth C."/>
            <person name="Imamovic A."/>
            <person name="Larimer J."/>
            <person name="McCowen C."/>
            <person name="Montmayeur A."/>
            <person name="Murphy C."/>
            <person name="Neiman D."/>
            <person name="Pearson M."/>
            <person name="Priest M."/>
            <person name="Roberts A."/>
            <person name="Saif S."/>
            <person name="Shea T."/>
            <person name="Sisk P."/>
            <person name="Sykes S."/>
            <person name="Wortman J."/>
            <person name="Nusbaum C."/>
            <person name="Birren B."/>
        </authorList>
    </citation>
    <scope>NUCLEOTIDE SEQUENCE [LARGE SCALE GENOMIC DNA]</scope>
    <source>
        <strain evidence="1 2">ATCC 43767</strain>
    </source>
</reference>
<accession>K1LQH7</accession>
<evidence type="ECO:0000313" key="2">
    <source>
        <dbReference type="Proteomes" id="UP000006085"/>
    </source>
</evidence>
<gene>
    <name evidence="1" type="ORF">HMPREF9699_01968</name>
</gene>
<proteinExistence type="predicted"/>
<dbReference type="PATRIC" id="fig|883096.3.peg.2019"/>
<evidence type="ECO:0000313" key="1">
    <source>
        <dbReference type="EMBL" id="EKB54337.1"/>
    </source>
</evidence>
<comment type="caution">
    <text evidence="1">The sequence shown here is derived from an EMBL/GenBank/DDBJ whole genome shotgun (WGS) entry which is preliminary data.</text>
</comment>
<sequence length="623" mass="67314">AYTGNDPKVAKITEKGYYFYNGTEWVKAGSDANDQLWAQRDNGGVTETYLKPADNKSDRISYYSNDYLNSGLGIKIGNAPVKQEESETAYTLDISSSAFKNTVSAGKSYFGGAAQTFELGKEHFDRNILSPKNYSGFYTGVFTEGSISGNIGTINGNISTLIIGRTLDSDGKDTFTPRTPVTNVNVGTARGGRFYTVSRTSGKISDLTGGLLQVNNETGGQATRMYAADARAINFSGKVESLSALRGFVRAGVGQVEHMRGLDIVASFEVGSGEAPGNIKNAYLADLRYNPENPNSLDNAYGIKIGNVAKGSLANYSIYTGTGKAYFNDDVHSTRTFYHGPAYDANSKTQLYSDHWSTQGGLSFATPMQWLGTNGSFRASWGWNGYRNTGGAWNSLGVNSSTVGSMIEQGNDGILFRIEDMNGITGQTAPNIRMTINPAGEVQINSLSGSGNRPVYADAQGKLVIGSSTTIRSAWVPDTASNSVQLAITSANGDRTTHPISITDEGMVRATSFQGVNGATIFPDYVFQKYYTGTSSIKADYNFKSLSQVEDFVKANGHLPGYKSAATIKAQGYVDLMETQLTNVEKIEELYLHSIEQDKALKAKDAEIADLKQRLERLEKLIQ</sequence>
<feature type="non-terminal residue" evidence="1">
    <location>
        <position position="1"/>
    </location>
</feature>
<protein>
    <submittedName>
        <fullName evidence="1">Uncharacterized protein</fullName>
    </submittedName>
</protein>
<dbReference type="AlphaFoldDB" id="K1LQH7"/>
<organism evidence="1 2">
    <name type="scientific">Bergeyella zoohelcum ATCC 43767</name>
    <dbReference type="NCBI Taxonomy" id="883096"/>
    <lineage>
        <taxon>Bacteria</taxon>
        <taxon>Pseudomonadati</taxon>
        <taxon>Bacteroidota</taxon>
        <taxon>Flavobacteriia</taxon>
        <taxon>Flavobacteriales</taxon>
        <taxon>Weeksellaceae</taxon>
        <taxon>Bergeyella</taxon>
    </lineage>
</organism>
<keyword evidence="2" id="KW-1185">Reference proteome</keyword>
<name>K1LQH7_9FLAO</name>
<dbReference type="STRING" id="883096.HMPREF9699_01968"/>
<dbReference type="eggNOG" id="COG5295">
    <property type="taxonomic scope" value="Bacteria"/>
</dbReference>
<dbReference type="HOGENOM" id="CLU_438414_0_0_10"/>